<evidence type="ECO:0000256" key="2">
    <source>
        <dbReference type="ARBA" id="ARBA00007560"/>
    </source>
</evidence>
<evidence type="ECO:0000256" key="1">
    <source>
        <dbReference type="ARBA" id="ARBA00004123"/>
    </source>
</evidence>
<keyword evidence="5" id="KW-1185">Reference proteome</keyword>
<comment type="similarity">
    <text evidence="2">Belongs to the PAF1 family.</text>
</comment>
<sequence length="477" mass="51737">MAQVGAPPLPQKGMGPPAARPHHAADPNRHRQHHQQHKGRPPGSSSGAAAGRHHNKQQAAAGRPSSAAAAAAAAQAGPPAPAVAADGTAELERLRRDTPFICNIRFKNDLPEIPSDPKLLVSSYEPDKLSRFFLTSIEQQPRRELLLPADVGVTISLMDLERYDVPPLQPGERRRLDPADEALLQDVDSLPAAGQAVSPLKVKRATKGQGPSWLMATTYLTSSQAGAGARAAAAAAGRFQPAQQQGELTREQQLADIEGTFIAAQQTPVHPTKPGLSVVSSVPILPDFDSWEDKYVTVSFEEGDPAQDSKALGQVRDPELRAALVSHCMIKSYQPQSGSEPAMGLLVPRAAAAAAAAGQALPAGSSAEELEGDYSWDCEYSFDLLTREGHKPHETLLLVMREDRVGYCQFDGQVKLRKRKRQPGDEPRPEKACIYNREFKPAELQERQTRQMELDAAQEDMYDEEEGVDEAGEEEEY</sequence>
<reference evidence="4 5" key="1">
    <citation type="submission" date="2016-10" db="EMBL/GenBank/DDBJ databases">
        <authorList>
            <person name="Cai Z."/>
        </authorList>
    </citation>
    <scope>NUCLEOTIDE SEQUENCE [LARGE SCALE GENOMIC DNA]</scope>
</reference>
<organism evidence="4 5">
    <name type="scientific">Tetradesmus obliquus</name>
    <name type="common">Green alga</name>
    <name type="synonym">Acutodesmus obliquus</name>
    <dbReference type="NCBI Taxonomy" id="3088"/>
    <lineage>
        <taxon>Eukaryota</taxon>
        <taxon>Viridiplantae</taxon>
        <taxon>Chlorophyta</taxon>
        <taxon>core chlorophytes</taxon>
        <taxon>Chlorophyceae</taxon>
        <taxon>CS clade</taxon>
        <taxon>Sphaeropleales</taxon>
        <taxon>Scenedesmaceae</taxon>
        <taxon>Tetradesmus</taxon>
    </lineage>
</organism>
<dbReference type="GO" id="GO:0000993">
    <property type="term" value="F:RNA polymerase II complex binding"/>
    <property type="evidence" value="ECO:0007669"/>
    <property type="project" value="TreeGrafter"/>
</dbReference>
<dbReference type="GO" id="GO:0006368">
    <property type="term" value="P:transcription elongation by RNA polymerase II"/>
    <property type="evidence" value="ECO:0007669"/>
    <property type="project" value="InterPro"/>
</dbReference>
<keyword evidence="3" id="KW-0539">Nucleus</keyword>
<name>A0A383VY00_TETOB</name>
<evidence type="ECO:0000256" key="3">
    <source>
        <dbReference type="ARBA" id="ARBA00023242"/>
    </source>
</evidence>
<dbReference type="Proteomes" id="UP000256970">
    <property type="component" value="Unassembled WGS sequence"/>
</dbReference>
<dbReference type="Pfam" id="PF03985">
    <property type="entry name" value="Paf1"/>
    <property type="match status" value="1"/>
</dbReference>
<proteinExistence type="inferred from homology"/>
<protein>
    <submittedName>
        <fullName evidence="4">Uncharacterized protein</fullName>
    </submittedName>
</protein>
<dbReference type="EMBL" id="FNXT01000956">
    <property type="protein sequence ID" value="SZX69800.1"/>
    <property type="molecule type" value="Genomic_DNA"/>
</dbReference>
<dbReference type="AlphaFoldDB" id="A0A383VY00"/>
<comment type="subcellular location">
    <subcellularLocation>
        <location evidence="1">Nucleus</location>
    </subcellularLocation>
</comment>
<dbReference type="PANTHER" id="PTHR23188">
    <property type="entry name" value="RNA POLYMERASE II-ASSOCIATED FACTOR 1 HOMOLOG"/>
    <property type="match status" value="1"/>
</dbReference>
<evidence type="ECO:0000313" key="4">
    <source>
        <dbReference type="EMBL" id="SZX69800.1"/>
    </source>
</evidence>
<evidence type="ECO:0000313" key="5">
    <source>
        <dbReference type="Proteomes" id="UP000256970"/>
    </source>
</evidence>
<dbReference type="STRING" id="3088.A0A383VY00"/>
<dbReference type="GO" id="GO:0016593">
    <property type="term" value="C:Cdc73/Paf1 complex"/>
    <property type="evidence" value="ECO:0007669"/>
    <property type="project" value="InterPro"/>
</dbReference>
<dbReference type="GO" id="GO:0003682">
    <property type="term" value="F:chromatin binding"/>
    <property type="evidence" value="ECO:0007669"/>
    <property type="project" value="TreeGrafter"/>
</dbReference>
<gene>
    <name evidence="4" type="ORF">BQ4739_LOCUS10072</name>
</gene>
<dbReference type="InterPro" id="IPR007133">
    <property type="entry name" value="RNA_pol_II-assoc_Paf1"/>
</dbReference>
<accession>A0A383VY00</accession>
<dbReference type="PANTHER" id="PTHR23188:SF12">
    <property type="entry name" value="RNA POLYMERASE II-ASSOCIATED FACTOR 1 HOMOLOG"/>
    <property type="match status" value="1"/>
</dbReference>